<evidence type="ECO:0000313" key="1">
    <source>
        <dbReference type="EnsemblPlants" id="cds.evm.model.02.2537"/>
    </source>
</evidence>
<keyword evidence="2" id="KW-1185">Reference proteome</keyword>
<sequence length="106" mass="11843">MALFQLGLAKASFIDLGSKSVVLMARYLSGTQVTGLQFKAFSRLDLQGFTNVDWAGAGSLASNPVFHTRRKHIEVDLHFVKNKVLAQQLDVRYVDSSHQQYVRNTS</sequence>
<evidence type="ECO:0000313" key="2">
    <source>
        <dbReference type="Proteomes" id="UP000596661"/>
    </source>
</evidence>
<dbReference type="EMBL" id="UZAU01000235">
    <property type="status" value="NOT_ANNOTATED_CDS"/>
    <property type="molecule type" value="Genomic_DNA"/>
</dbReference>
<name>A0A803NXX9_CANSA</name>
<dbReference type="EnsemblPlants" id="evm.model.02.2537">
    <property type="protein sequence ID" value="cds.evm.model.02.2537"/>
    <property type="gene ID" value="evm.TU.02.2537"/>
</dbReference>
<reference evidence="1" key="1">
    <citation type="submission" date="2018-11" db="EMBL/GenBank/DDBJ databases">
        <authorList>
            <person name="Grassa J C."/>
        </authorList>
    </citation>
    <scope>NUCLEOTIDE SEQUENCE [LARGE SCALE GENOMIC DNA]</scope>
</reference>
<reference evidence="1" key="2">
    <citation type="submission" date="2021-03" db="UniProtKB">
        <authorList>
            <consortium name="EnsemblPlants"/>
        </authorList>
    </citation>
    <scope>IDENTIFICATION</scope>
</reference>
<accession>A0A803NXX9</accession>
<protein>
    <submittedName>
        <fullName evidence="1">Uncharacterized protein</fullName>
    </submittedName>
</protein>
<dbReference type="AlphaFoldDB" id="A0A803NXX9"/>
<proteinExistence type="predicted"/>
<dbReference type="Proteomes" id="UP000596661">
    <property type="component" value="Chromosome 2"/>
</dbReference>
<organism evidence="1 2">
    <name type="scientific">Cannabis sativa</name>
    <name type="common">Hemp</name>
    <name type="synonym">Marijuana</name>
    <dbReference type="NCBI Taxonomy" id="3483"/>
    <lineage>
        <taxon>Eukaryota</taxon>
        <taxon>Viridiplantae</taxon>
        <taxon>Streptophyta</taxon>
        <taxon>Embryophyta</taxon>
        <taxon>Tracheophyta</taxon>
        <taxon>Spermatophyta</taxon>
        <taxon>Magnoliopsida</taxon>
        <taxon>eudicotyledons</taxon>
        <taxon>Gunneridae</taxon>
        <taxon>Pentapetalae</taxon>
        <taxon>rosids</taxon>
        <taxon>fabids</taxon>
        <taxon>Rosales</taxon>
        <taxon>Cannabaceae</taxon>
        <taxon>Cannabis</taxon>
    </lineage>
</organism>
<dbReference type="Gramene" id="evm.model.02.2537">
    <property type="protein sequence ID" value="cds.evm.model.02.2537"/>
    <property type="gene ID" value="evm.TU.02.2537"/>
</dbReference>